<dbReference type="Proteomes" id="UP000198650">
    <property type="component" value="Unassembled WGS sequence"/>
</dbReference>
<proteinExistence type="predicted"/>
<sequence>MLRALKLRQFIFKQMPPHRRKTLIIMQRRNVNNEL</sequence>
<dbReference type="AlphaFoldDB" id="A0A1I0TND2"/>
<name>A0A1I0TND2_9BACL</name>
<dbReference type="EMBL" id="FOJS01000041">
    <property type="protein sequence ID" value="SFA53217.1"/>
    <property type="molecule type" value="Genomic_DNA"/>
</dbReference>
<keyword evidence="2" id="KW-1185">Reference proteome</keyword>
<gene>
    <name evidence="1" type="ORF">SAMN05192569_104133</name>
</gene>
<protein>
    <submittedName>
        <fullName evidence="1">Uncharacterized protein</fullName>
    </submittedName>
</protein>
<accession>A0A1I0TND2</accession>
<evidence type="ECO:0000313" key="1">
    <source>
        <dbReference type="EMBL" id="SFA53217.1"/>
    </source>
</evidence>
<organism evidence="1 2">
    <name type="scientific">Parageobacillus thermantarcticus</name>
    <dbReference type="NCBI Taxonomy" id="186116"/>
    <lineage>
        <taxon>Bacteria</taxon>
        <taxon>Bacillati</taxon>
        <taxon>Bacillota</taxon>
        <taxon>Bacilli</taxon>
        <taxon>Bacillales</taxon>
        <taxon>Anoxybacillaceae</taxon>
        <taxon>Parageobacillus</taxon>
    </lineage>
</organism>
<reference evidence="2" key="1">
    <citation type="submission" date="2016-10" db="EMBL/GenBank/DDBJ databases">
        <authorList>
            <person name="Varghese N."/>
            <person name="Submissions S."/>
        </authorList>
    </citation>
    <scope>NUCLEOTIDE SEQUENCE [LARGE SCALE GENOMIC DNA]</scope>
    <source>
        <strain evidence="2">M1</strain>
    </source>
</reference>
<evidence type="ECO:0000313" key="2">
    <source>
        <dbReference type="Proteomes" id="UP000198650"/>
    </source>
</evidence>